<feature type="transmembrane region" description="Helical" evidence="9">
    <location>
        <begin position="871"/>
        <end position="891"/>
    </location>
</feature>
<feature type="transmembrane region" description="Helical" evidence="9">
    <location>
        <begin position="1200"/>
        <end position="1221"/>
    </location>
</feature>
<evidence type="ECO:0000313" key="12">
    <source>
        <dbReference type="Proteomes" id="UP000198287"/>
    </source>
</evidence>
<reference evidence="11 12" key="1">
    <citation type="submission" date="2015-12" db="EMBL/GenBank/DDBJ databases">
        <title>The genome of Folsomia candida.</title>
        <authorList>
            <person name="Faddeeva A."/>
            <person name="Derks M.F."/>
            <person name="Anvar Y."/>
            <person name="Smit S."/>
            <person name="Van Straalen N."/>
            <person name="Roelofs D."/>
        </authorList>
    </citation>
    <scope>NUCLEOTIDE SEQUENCE [LARGE SCALE GENOMIC DNA]</scope>
    <source>
        <strain evidence="11 12">VU population</strain>
        <tissue evidence="11">Whole body</tissue>
    </source>
</reference>
<feature type="transmembrane region" description="Helical" evidence="9">
    <location>
        <begin position="228"/>
        <end position="249"/>
    </location>
</feature>
<dbReference type="GO" id="GO:0140359">
    <property type="term" value="F:ABC-type transporter activity"/>
    <property type="evidence" value="ECO:0007669"/>
    <property type="project" value="InterPro"/>
</dbReference>
<keyword evidence="5" id="KW-0547">Nucleotide-binding</keyword>
<dbReference type="InterPro" id="IPR056264">
    <property type="entry name" value="R2_ABCA1-4-like"/>
</dbReference>
<dbReference type="Gene3D" id="3.40.50.300">
    <property type="entry name" value="P-loop containing nucleotide triphosphate hydrolases"/>
    <property type="match status" value="2"/>
</dbReference>
<accession>A0A226DL54</accession>
<feature type="transmembrane region" description="Helical" evidence="9">
    <location>
        <begin position="24"/>
        <end position="44"/>
    </location>
</feature>
<feature type="transmembrane region" description="Helical" evidence="9">
    <location>
        <begin position="1051"/>
        <end position="1074"/>
    </location>
</feature>
<dbReference type="EMBL" id="LNIX01000016">
    <property type="protein sequence ID" value="OXA45953.1"/>
    <property type="molecule type" value="Genomic_DNA"/>
</dbReference>
<feature type="transmembrane region" description="Helical" evidence="9">
    <location>
        <begin position="281"/>
        <end position="307"/>
    </location>
</feature>
<evidence type="ECO:0000313" key="11">
    <source>
        <dbReference type="EMBL" id="OXA45953.1"/>
    </source>
</evidence>
<dbReference type="InterPro" id="IPR026082">
    <property type="entry name" value="ABCA"/>
</dbReference>
<organism evidence="11 12">
    <name type="scientific">Folsomia candida</name>
    <name type="common">Springtail</name>
    <dbReference type="NCBI Taxonomy" id="158441"/>
    <lineage>
        <taxon>Eukaryota</taxon>
        <taxon>Metazoa</taxon>
        <taxon>Ecdysozoa</taxon>
        <taxon>Arthropoda</taxon>
        <taxon>Hexapoda</taxon>
        <taxon>Collembola</taxon>
        <taxon>Entomobryomorpha</taxon>
        <taxon>Isotomoidea</taxon>
        <taxon>Isotomidae</taxon>
        <taxon>Proisotominae</taxon>
        <taxon>Folsomia</taxon>
    </lineage>
</organism>
<evidence type="ECO:0000256" key="6">
    <source>
        <dbReference type="ARBA" id="ARBA00022840"/>
    </source>
</evidence>
<feature type="transmembrane region" description="Helical" evidence="9">
    <location>
        <begin position="1135"/>
        <end position="1155"/>
    </location>
</feature>
<dbReference type="InterPro" id="IPR013525">
    <property type="entry name" value="ABC2_TM"/>
</dbReference>
<evidence type="ECO:0000256" key="3">
    <source>
        <dbReference type="ARBA" id="ARBA00022692"/>
    </source>
</evidence>
<feature type="domain" description="ABC transporter" evidence="10">
    <location>
        <begin position="1332"/>
        <end position="1562"/>
    </location>
</feature>
<dbReference type="GO" id="GO:0016020">
    <property type="term" value="C:membrane"/>
    <property type="evidence" value="ECO:0007669"/>
    <property type="project" value="UniProtKB-SubCell"/>
</dbReference>
<comment type="subcellular location">
    <subcellularLocation>
        <location evidence="1">Membrane</location>
        <topology evidence="1">Multi-pass membrane protein</topology>
    </subcellularLocation>
</comment>
<dbReference type="InterPro" id="IPR003439">
    <property type="entry name" value="ABC_transporter-like_ATP-bd"/>
</dbReference>
<protein>
    <submittedName>
        <fullName evidence="11">ATP-binding cassette sub-family A member 3</fullName>
    </submittedName>
</protein>
<feature type="transmembrane region" description="Helical" evidence="9">
    <location>
        <begin position="1167"/>
        <end position="1188"/>
    </location>
</feature>
<feature type="transmembrane region" description="Helical" evidence="9">
    <location>
        <begin position="1265"/>
        <end position="1286"/>
    </location>
</feature>
<dbReference type="SUPFAM" id="SSF52540">
    <property type="entry name" value="P-loop containing nucleoside triphosphate hydrolases"/>
    <property type="match status" value="2"/>
</dbReference>
<dbReference type="GO" id="GO:0005524">
    <property type="term" value="F:ATP binding"/>
    <property type="evidence" value="ECO:0007669"/>
    <property type="project" value="UniProtKB-KW"/>
</dbReference>
<evidence type="ECO:0000256" key="2">
    <source>
        <dbReference type="ARBA" id="ARBA00022448"/>
    </source>
</evidence>
<keyword evidence="3 9" id="KW-0812">Transmembrane</keyword>
<keyword evidence="2" id="KW-0813">Transport</keyword>
<proteinExistence type="predicted"/>
<evidence type="ECO:0000256" key="9">
    <source>
        <dbReference type="SAM" id="Phobius"/>
    </source>
</evidence>
<dbReference type="SMART" id="SM00382">
    <property type="entry name" value="AAA"/>
    <property type="match status" value="2"/>
</dbReference>
<dbReference type="PANTHER" id="PTHR19229:SF250">
    <property type="entry name" value="ABC TRANSPORTER DOMAIN-CONTAINING PROTEIN-RELATED"/>
    <property type="match status" value="1"/>
</dbReference>
<keyword evidence="6 11" id="KW-0067">ATP-binding</keyword>
<keyword evidence="4" id="KW-0677">Repeat</keyword>
<name>A0A226DL54_FOLCA</name>
<comment type="caution">
    <text evidence="11">The sequence shown here is derived from an EMBL/GenBank/DDBJ whole genome shotgun (WGS) entry which is preliminary data.</text>
</comment>
<dbReference type="PROSITE" id="PS00211">
    <property type="entry name" value="ABC_TRANSPORTER_1"/>
    <property type="match status" value="1"/>
</dbReference>
<dbReference type="PANTHER" id="PTHR19229">
    <property type="entry name" value="ATP-BINDING CASSETTE TRANSPORTER SUBFAMILY A ABCA"/>
    <property type="match status" value="1"/>
</dbReference>
<dbReference type="Pfam" id="PF12698">
    <property type="entry name" value="ABC2_membrane_3"/>
    <property type="match status" value="2"/>
</dbReference>
<keyword evidence="12" id="KW-1185">Reference proteome</keyword>
<evidence type="ECO:0000256" key="5">
    <source>
        <dbReference type="ARBA" id="ARBA00022741"/>
    </source>
</evidence>
<evidence type="ECO:0000256" key="7">
    <source>
        <dbReference type="ARBA" id="ARBA00022989"/>
    </source>
</evidence>
<feature type="domain" description="ABC transporter" evidence="10">
    <location>
        <begin position="509"/>
        <end position="738"/>
    </location>
</feature>
<feature type="transmembrane region" description="Helical" evidence="9">
    <location>
        <begin position="322"/>
        <end position="342"/>
    </location>
</feature>
<dbReference type="CDD" id="cd03263">
    <property type="entry name" value="ABC_subfamily_A"/>
    <property type="match status" value="2"/>
</dbReference>
<sequence length="1672" mass="186947">MGQSVFRRLWLLVWKNLILRKRQYIVTALEIILPTLFAILMAYMRARLRSDPSGTIRENVFPPVTEEQHVVRAQSELLGYSGGDYFYNRTIDFGYSPNTQVVKDFTGKLETQLFTNMTDNENIIIKVNWLGFDTEKELEAYVAEQSQTYYPDKLKFAVVINGLDKLEKISYKLRFLDRFYETTDLMPWIVFSTDCGMGGSNYEYSGFIGVSTNQMPCPPSDGFDFNQLYFLFMPQLMIIGFIFIVPSIVRGIVSEKETGIKASLYLFELMKMTGIPNWMHWVGWMINSLLVLIISITLVIILLYIPFNSSTGGVLKNSDPTIWWFFLFCYAIWATSYCFLISSIFERPTLATTIGIVVWIVTYYGVSLPLESRYSRLSLAVKMLLCLSPNMGLHYGLKVLSAFEAKKGIGAQWKNIGKSASSIDSLALGHVLLMLLIASILYIFLAMYLESILPTKYGVRKPWYFIFMPSTWGFRKDKMHQDVATLRSETSSSEGESFEKANPDLKVGVEVLKLRKQFQEKLAVDDVSFKAYEGQIFCLLGHNGAGKTTTMSVLTGLLSATGGTALINGKDIKTEMDEIRQTLGLCPQHNLLFSKLTVKETLKFFGMAKGLTSSQAEGQIPPLIEKLQLVEKTNALAMSLSGGQKRRLSLGGAIIGDSKVLFIDECSSGLDPEARRFIWDLLLDIRNGRTIILTTHFLEEADCLANRIGIMASGQVKCCGSPQFLKKYYGTGYTLSLGLGSDRTVNTILQIVQQHIPDAFIKSNALNEGVTVLEISLPSAVTTSQFPTMFRQLLSQQDGLEILDVAISLTTMDDVFIKVEELSHSSETENVVGFDPSTFKTSGGRSTGVALLFQQFWGLMLKKIMYSFRRWKLTVCQMVIPIAVIIAAVLITNLTYATNDRTPALVISLNSYYNQIARFSISGNQNSKDLGERYAKVVVTDSSKGVESYPIPEGVNLTSEFLRLGRDEEESYFQRHLVGAELNSVESLNAMYSSIPSHVQPLSVNLITNSMLDFLSGGGGTKRIEVINHPLTSGMQEIYDAASPDPFFSEVAPFVVGVLVSIGLALLAASFVVMPIEERKSKCKQLQLMTGVNPFVFWGSAFTWDYFQTLICISVMVACLFIFEDYRAFTNHGGAGAAFLIMAVYGVGSISFSYLLSLLSQTPAGGFALLTILHIITGTGFAIGVFVLQDDISLVNTSKIIGWLGRIFPTFGVAKSLMVYARISTKNSRCSPIPHLVWSYTDGTIYESGYYVYVPPSLPGIGQELIFMGLMAVIYTSILMLVEYGWMKRLLNKVWKQNAMDFISNTVDNDVLEENARVKSLIERGKTAEDALVVGNISKSYGNFCAVSKLSFGVHHGECFGLLGVNGAGKTTTFKMLTGDEIISFGDAWLQNLSLQSDRKEFLSKIAYCPQFDGIIGVLSGFQMLQLFARLRGVKSSNIDSDCATWLDRFGLLDSGKVQCHKYSGGMKRRLTAAMAMVGDPPILLLDEPTSGVDPVSRKNFWNIISKLKSMGKSIILTSHSMEECEFLCERLGIMVNGEYQCMGRVQHLKNKFAQGYTLTMQIKPGDQMQLDGFVRRLVDQVTSEFSPCILKDHHQNVVQFHIQSTAFRLDEVFERMEQIKNRFVDYIEDYSVQQTTLEEVFLSFARKQYTAPREVQQTSRFRKFVASVFGC</sequence>
<dbReference type="PROSITE" id="PS50893">
    <property type="entry name" value="ABC_TRANSPORTER_2"/>
    <property type="match status" value="2"/>
</dbReference>
<dbReference type="InterPro" id="IPR027417">
    <property type="entry name" value="P-loop_NTPase"/>
</dbReference>
<dbReference type="InterPro" id="IPR003593">
    <property type="entry name" value="AAA+_ATPase"/>
</dbReference>
<feature type="transmembrane region" description="Helical" evidence="9">
    <location>
        <begin position="349"/>
        <end position="366"/>
    </location>
</feature>
<dbReference type="OrthoDB" id="8061355at2759"/>
<keyword evidence="7 9" id="KW-1133">Transmembrane helix</keyword>
<evidence type="ECO:0000256" key="4">
    <source>
        <dbReference type="ARBA" id="ARBA00022737"/>
    </source>
</evidence>
<evidence type="ECO:0000259" key="10">
    <source>
        <dbReference type="PROSITE" id="PS50893"/>
    </source>
</evidence>
<feature type="transmembrane region" description="Helical" evidence="9">
    <location>
        <begin position="427"/>
        <end position="449"/>
    </location>
</feature>
<evidence type="ECO:0000256" key="1">
    <source>
        <dbReference type="ARBA" id="ARBA00004141"/>
    </source>
</evidence>
<evidence type="ECO:0000256" key="8">
    <source>
        <dbReference type="ARBA" id="ARBA00023136"/>
    </source>
</evidence>
<keyword evidence="8 9" id="KW-0472">Membrane</keyword>
<dbReference type="GO" id="GO:0016887">
    <property type="term" value="F:ATP hydrolysis activity"/>
    <property type="evidence" value="ECO:0007669"/>
    <property type="project" value="InterPro"/>
</dbReference>
<feature type="transmembrane region" description="Helical" evidence="9">
    <location>
        <begin position="1095"/>
        <end position="1123"/>
    </location>
</feature>
<dbReference type="InterPro" id="IPR017871">
    <property type="entry name" value="ABC_transporter-like_CS"/>
</dbReference>
<gene>
    <name evidence="11" type="ORF">Fcan01_19276</name>
</gene>
<dbReference type="FunFam" id="3.40.50.300:FF:000298">
    <property type="entry name" value="ATP-binding cassette sub-family A member 12"/>
    <property type="match status" value="1"/>
</dbReference>
<dbReference type="Proteomes" id="UP000198287">
    <property type="component" value="Unassembled WGS sequence"/>
</dbReference>
<dbReference type="Pfam" id="PF23321">
    <property type="entry name" value="R1_ABCA1"/>
    <property type="match status" value="1"/>
</dbReference>
<dbReference type="OMA" id="WEKMYNT"/>
<dbReference type="GO" id="GO:0005319">
    <property type="term" value="F:lipid transporter activity"/>
    <property type="evidence" value="ECO:0007669"/>
    <property type="project" value="TreeGrafter"/>
</dbReference>
<dbReference type="FunFam" id="3.40.50.300:FF:002470">
    <property type="entry name" value="ABC transporter, putative"/>
    <property type="match status" value="1"/>
</dbReference>
<dbReference type="Pfam" id="PF00005">
    <property type="entry name" value="ABC_tran"/>
    <property type="match status" value="2"/>
</dbReference>